<proteinExistence type="predicted"/>
<evidence type="ECO:0000256" key="3">
    <source>
        <dbReference type="ARBA" id="ARBA00023052"/>
    </source>
</evidence>
<evidence type="ECO:0000259" key="4">
    <source>
        <dbReference type="Pfam" id="PF00676"/>
    </source>
</evidence>
<dbReference type="AlphaFoldDB" id="A0A381QDI1"/>
<keyword evidence="3" id="KW-0786">Thiamine pyrophosphate</keyword>
<protein>
    <recommendedName>
        <fullName evidence="4">Dehydrogenase E1 component domain-containing protein</fullName>
    </recommendedName>
</protein>
<dbReference type="PANTHER" id="PTHR11516">
    <property type="entry name" value="PYRUVATE DEHYDROGENASE E1 COMPONENT, ALPHA SUBUNIT BACTERIAL AND ORGANELLAR"/>
    <property type="match status" value="1"/>
</dbReference>
<evidence type="ECO:0000256" key="1">
    <source>
        <dbReference type="ARBA" id="ARBA00001964"/>
    </source>
</evidence>
<dbReference type="CDD" id="cd02000">
    <property type="entry name" value="TPP_E1_PDC_ADC_BCADC"/>
    <property type="match status" value="1"/>
</dbReference>
<dbReference type="Gene3D" id="3.40.50.970">
    <property type="match status" value="1"/>
</dbReference>
<accession>A0A381QDI1</accession>
<evidence type="ECO:0000313" key="5">
    <source>
        <dbReference type="EMBL" id="SUZ77336.1"/>
    </source>
</evidence>
<comment type="cofactor">
    <cofactor evidence="1">
        <name>thiamine diphosphate</name>
        <dbReference type="ChEBI" id="CHEBI:58937"/>
    </cofactor>
</comment>
<reference evidence="5" key="1">
    <citation type="submission" date="2018-05" db="EMBL/GenBank/DDBJ databases">
        <authorList>
            <person name="Lanie J.A."/>
            <person name="Ng W.-L."/>
            <person name="Kazmierczak K.M."/>
            <person name="Andrzejewski T.M."/>
            <person name="Davidsen T.M."/>
            <person name="Wayne K.J."/>
            <person name="Tettelin H."/>
            <person name="Glass J.I."/>
            <person name="Rusch D."/>
            <person name="Podicherti R."/>
            <person name="Tsui H.-C.T."/>
            <person name="Winkler M.E."/>
        </authorList>
    </citation>
    <scope>NUCLEOTIDE SEQUENCE</scope>
</reference>
<dbReference type="PANTHER" id="PTHR11516:SF60">
    <property type="entry name" value="PYRUVATE DEHYDROGENASE E1 COMPONENT SUBUNIT ALPHA"/>
    <property type="match status" value="1"/>
</dbReference>
<dbReference type="Pfam" id="PF00676">
    <property type="entry name" value="E1_dh"/>
    <property type="match status" value="1"/>
</dbReference>
<dbReference type="InterPro" id="IPR001017">
    <property type="entry name" value="DH_E1"/>
</dbReference>
<dbReference type="EMBL" id="UINC01001313">
    <property type="protein sequence ID" value="SUZ77336.1"/>
    <property type="molecule type" value="Genomic_DNA"/>
</dbReference>
<dbReference type="InterPro" id="IPR050642">
    <property type="entry name" value="PDH_E1_Alpha_Subunit"/>
</dbReference>
<keyword evidence="2" id="KW-0560">Oxidoreductase</keyword>
<evidence type="ECO:0000256" key="2">
    <source>
        <dbReference type="ARBA" id="ARBA00023002"/>
    </source>
</evidence>
<name>A0A381QDI1_9ZZZZ</name>
<dbReference type="GO" id="GO:0004739">
    <property type="term" value="F:pyruvate dehydrogenase (acetyl-transferring) activity"/>
    <property type="evidence" value="ECO:0007669"/>
    <property type="project" value="TreeGrafter"/>
</dbReference>
<sequence length="324" mass="35207">MPYEELNKESLLWMYETMVTIRRFEEQSRREADAGKLRGMHSSIGQEAVPTGICAHLNEKDYVLGTHRSHHHCIAKGLDINEMMAELLGKSTGTGKGKGGTMHIADIDKGMLGANGVVGSNIPVATGVALTAKVKGTDQVSVVFFGDGASSQGVLHESMNLAGIWKLPVIFVCENNRYAEATPFEYSVAGGSVANRADGYGIPGVTVDGQSALDVYEVGKEAVSRARMGEGPTLIEAQTYRYQGHFGADDPLGYRSKEEQEYYMSRDCIVMLQKHILDGAYADETQLEAIDKKCIEAVNTAAEFANNSPFPDSEELTTDVYVAY</sequence>
<dbReference type="SUPFAM" id="SSF52518">
    <property type="entry name" value="Thiamin diphosphate-binding fold (THDP-binding)"/>
    <property type="match status" value="1"/>
</dbReference>
<organism evidence="5">
    <name type="scientific">marine metagenome</name>
    <dbReference type="NCBI Taxonomy" id="408172"/>
    <lineage>
        <taxon>unclassified sequences</taxon>
        <taxon>metagenomes</taxon>
        <taxon>ecological metagenomes</taxon>
    </lineage>
</organism>
<gene>
    <name evidence="5" type="ORF">METZ01_LOCUS30190</name>
</gene>
<dbReference type="InterPro" id="IPR029061">
    <property type="entry name" value="THDP-binding"/>
</dbReference>
<feature type="domain" description="Dehydrogenase E1 component" evidence="4">
    <location>
        <begin position="17"/>
        <end position="312"/>
    </location>
</feature>
<dbReference type="GO" id="GO:0006086">
    <property type="term" value="P:pyruvate decarboxylation to acetyl-CoA"/>
    <property type="evidence" value="ECO:0007669"/>
    <property type="project" value="TreeGrafter"/>
</dbReference>